<dbReference type="KEGG" id="cmag:CBW24_13010"/>
<dbReference type="RefSeq" id="WP_097373840.1">
    <property type="nucleotide sequence ID" value="NZ_CP021404.1"/>
</dbReference>
<proteinExistence type="predicted"/>
<accession>A0A291M216</accession>
<organism evidence="2 3">
    <name type="scientific">Pacificitalea manganoxidans</name>
    <dbReference type="NCBI Taxonomy" id="1411902"/>
    <lineage>
        <taxon>Bacteria</taxon>
        <taxon>Pseudomonadati</taxon>
        <taxon>Pseudomonadota</taxon>
        <taxon>Alphaproteobacteria</taxon>
        <taxon>Rhodobacterales</taxon>
        <taxon>Paracoccaceae</taxon>
        <taxon>Pacificitalea</taxon>
    </lineage>
</organism>
<sequence length="273" mass="28087">MLFVIALALASLMLFALRGGFSRLPAHALQGTGHSHDDEGYGTRSTPHLPSLVLAGAATLVTGGVFGVGIGVSMLVAMALHELGHIAGARVADLMLARADRLNPPGIPLARRRSDTRAFFVIFCGPALGLAPMLVAYGAAELLWQAHPPAAATLWTFAGVTGTFNAFFLLPFYPLDGGRCIALMARAIAPELSRLAALALAAVLGLMAVHLGSTTLAVLAAFGIFGAVLQGPPVESATAPMRLGTVALAQVAYLAALLCYLSGGAWLILDLLG</sequence>
<feature type="transmembrane region" description="Helical" evidence="1">
    <location>
        <begin position="195"/>
        <end position="228"/>
    </location>
</feature>
<feature type="transmembrane region" description="Helical" evidence="1">
    <location>
        <begin position="118"/>
        <end position="140"/>
    </location>
</feature>
<reference evidence="2 3" key="1">
    <citation type="submission" date="2017-05" db="EMBL/GenBank/DDBJ databases">
        <title>Comparative genomic and metabolic analysis of manganese-oxidizing mechanisms in Celeribater manganoxidans DY25T: its adaption to the environment of polymetallic nodule.</title>
        <authorList>
            <person name="Wang X."/>
        </authorList>
    </citation>
    <scope>NUCLEOTIDE SEQUENCE [LARGE SCALE GENOMIC DNA]</scope>
    <source>
        <strain evidence="2 3">DY25</strain>
    </source>
</reference>
<evidence type="ECO:0000313" key="3">
    <source>
        <dbReference type="Proteomes" id="UP000219050"/>
    </source>
</evidence>
<dbReference type="EMBL" id="CP021404">
    <property type="protein sequence ID" value="ATI42828.1"/>
    <property type="molecule type" value="Genomic_DNA"/>
</dbReference>
<feature type="transmembrane region" description="Helical" evidence="1">
    <location>
        <begin position="52"/>
        <end position="80"/>
    </location>
</feature>
<evidence type="ECO:0008006" key="4">
    <source>
        <dbReference type="Google" id="ProtNLM"/>
    </source>
</evidence>
<dbReference type="OrthoDB" id="7866850at2"/>
<feature type="transmembrane region" description="Helical" evidence="1">
    <location>
        <begin position="248"/>
        <end position="269"/>
    </location>
</feature>
<keyword evidence="1" id="KW-0472">Membrane</keyword>
<dbReference type="Proteomes" id="UP000219050">
    <property type="component" value="Chromosome"/>
</dbReference>
<protein>
    <recommendedName>
        <fullName evidence="4">Peptidase M50</fullName>
    </recommendedName>
</protein>
<keyword evidence="1" id="KW-1133">Transmembrane helix</keyword>
<feature type="transmembrane region" description="Helical" evidence="1">
    <location>
        <begin position="152"/>
        <end position="175"/>
    </location>
</feature>
<keyword evidence="3" id="KW-1185">Reference proteome</keyword>
<keyword evidence="1" id="KW-0812">Transmembrane</keyword>
<name>A0A291M216_9RHOB</name>
<dbReference type="AlphaFoldDB" id="A0A291M216"/>
<evidence type="ECO:0000313" key="2">
    <source>
        <dbReference type="EMBL" id="ATI42828.1"/>
    </source>
</evidence>
<gene>
    <name evidence="2" type="ORF">CBW24_13010</name>
</gene>
<evidence type="ECO:0000256" key="1">
    <source>
        <dbReference type="SAM" id="Phobius"/>
    </source>
</evidence>